<keyword evidence="7" id="KW-0539">Nucleus</keyword>
<evidence type="ECO:0000313" key="10">
    <source>
        <dbReference type="Proteomes" id="UP001160148"/>
    </source>
</evidence>
<dbReference type="InterPro" id="IPR045249">
    <property type="entry name" value="HARBI1-like"/>
</dbReference>
<evidence type="ECO:0000256" key="6">
    <source>
        <dbReference type="ARBA" id="ARBA00022801"/>
    </source>
</evidence>
<dbReference type="Pfam" id="PF13359">
    <property type="entry name" value="DDE_Tnp_4"/>
    <property type="match status" value="1"/>
</dbReference>
<proteinExistence type="inferred from homology"/>
<dbReference type="GO" id="GO:0004518">
    <property type="term" value="F:nuclease activity"/>
    <property type="evidence" value="ECO:0007669"/>
    <property type="project" value="UniProtKB-KW"/>
</dbReference>
<sequence>MAMLFAIENIEQHERFIHVRQSRNPEFITDPFTYSDRLFIKNYRLTKELVTNLVELVRPYIVSKSRLSAIDLKTKVLVTLHFLATESYQSPIGNSRFTAVSQPTVSRCISEVVAAINHPEIFHDWVKFPKNMDELSKVRNEFYRETGFPGVIGVIDCTHVSIVPSSSNLNMNENQNSEHIYVDHFCDSKLQILNVNALFPGGTHDDVHIWNNSNVLLILQELYRQNFYLLGDSGYPLRQ</sequence>
<evidence type="ECO:0000313" key="9">
    <source>
        <dbReference type="EMBL" id="CAI6357928.1"/>
    </source>
</evidence>
<dbReference type="GO" id="GO:0016787">
    <property type="term" value="F:hydrolase activity"/>
    <property type="evidence" value="ECO:0007669"/>
    <property type="project" value="UniProtKB-KW"/>
</dbReference>
<dbReference type="Proteomes" id="UP001160148">
    <property type="component" value="Unassembled WGS sequence"/>
</dbReference>
<accession>A0AAV0WQB8</accession>
<evidence type="ECO:0000259" key="8">
    <source>
        <dbReference type="Pfam" id="PF13359"/>
    </source>
</evidence>
<evidence type="ECO:0000256" key="1">
    <source>
        <dbReference type="ARBA" id="ARBA00001968"/>
    </source>
</evidence>
<evidence type="ECO:0000256" key="3">
    <source>
        <dbReference type="ARBA" id="ARBA00006958"/>
    </source>
</evidence>
<feature type="domain" description="DDE Tnp4" evidence="8">
    <location>
        <begin position="155"/>
        <end position="239"/>
    </location>
</feature>
<evidence type="ECO:0000256" key="2">
    <source>
        <dbReference type="ARBA" id="ARBA00004123"/>
    </source>
</evidence>
<keyword evidence="4" id="KW-0540">Nuclease</keyword>
<evidence type="ECO:0000256" key="4">
    <source>
        <dbReference type="ARBA" id="ARBA00022722"/>
    </source>
</evidence>
<comment type="subcellular location">
    <subcellularLocation>
        <location evidence="2">Nucleus</location>
    </subcellularLocation>
</comment>
<reference evidence="9 10" key="1">
    <citation type="submission" date="2023-01" db="EMBL/GenBank/DDBJ databases">
        <authorList>
            <person name="Whitehead M."/>
        </authorList>
    </citation>
    <scope>NUCLEOTIDE SEQUENCE [LARGE SCALE GENOMIC DNA]</scope>
</reference>
<dbReference type="PANTHER" id="PTHR22930:SF289">
    <property type="entry name" value="DDE TNP4 DOMAIN-CONTAINING PROTEIN-RELATED"/>
    <property type="match status" value="1"/>
</dbReference>
<dbReference type="GO" id="GO:0046872">
    <property type="term" value="F:metal ion binding"/>
    <property type="evidence" value="ECO:0007669"/>
    <property type="project" value="UniProtKB-KW"/>
</dbReference>
<dbReference type="EMBL" id="CARXXK010000002">
    <property type="protein sequence ID" value="CAI6357928.1"/>
    <property type="molecule type" value="Genomic_DNA"/>
</dbReference>
<keyword evidence="5" id="KW-0479">Metal-binding</keyword>
<dbReference type="AlphaFoldDB" id="A0AAV0WQB8"/>
<name>A0AAV0WQB8_9HEMI</name>
<dbReference type="InterPro" id="IPR027806">
    <property type="entry name" value="HARBI1_dom"/>
</dbReference>
<protein>
    <recommendedName>
        <fullName evidence="8">DDE Tnp4 domain-containing protein</fullName>
    </recommendedName>
</protein>
<comment type="similarity">
    <text evidence="3">Belongs to the HARBI1 family.</text>
</comment>
<gene>
    <name evidence="9" type="ORF">MEUPH1_LOCUS13500</name>
</gene>
<keyword evidence="10" id="KW-1185">Reference proteome</keyword>
<comment type="cofactor">
    <cofactor evidence="1">
        <name>a divalent metal cation</name>
        <dbReference type="ChEBI" id="CHEBI:60240"/>
    </cofactor>
</comment>
<dbReference type="GO" id="GO:0005634">
    <property type="term" value="C:nucleus"/>
    <property type="evidence" value="ECO:0007669"/>
    <property type="project" value="UniProtKB-SubCell"/>
</dbReference>
<dbReference type="PANTHER" id="PTHR22930">
    <property type="match status" value="1"/>
</dbReference>
<evidence type="ECO:0000256" key="5">
    <source>
        <dbReference type="ARBA" id="ARBA00022723"/>
    </source>
</evidence>
<evidence type="ECO:0000256" key="7">
    <source>
        <dbReference type="ARBA" id="ARBA00023242"/>
    </source>
</evidence>
<keyword evidence="6" id="KW-0378">Hydrolase</keyword>
<comment type="caution">
    <text evidence="9">The sequence shown here is derived from an EMBL/GenBank/DDBJ whole genome shotgun (WGS) entry which is preliminary data.</text>
</comment>
<organism evidence="9 10">
    <name type="scientific">Macrosiphum euphorbiae</name>
    <name type="common">potato aphid</name>
    <dbReference type="NCBI Taxonomy" id="13131"/>
    <lineage>
        <taxon>Eukaryota</taxon>
        <taxon>Metazoa</taxon>
        <taxon>Ecdysozoa</taxon>
        <taxon>Arthropoda</taxon>
        <taxon>Hexapoda</taxon>
        <taxon>Insecta</taxon>
        <taxon>Pterygota</taxon>
        <taxon>Neoptera</taxon>
        <taxon>Paraneoptera</taxon>
        <taxon>Hemiptera</taxon>
        <taxon>Sternorrhyncha</taxon>
        <taxon>Aphidomorpha</taxon>
        <taxon>Aphidoidea</taxon>
        <taxon>Aphididae</taxon>
        <taxon>Macrosiphini</taxon>
        <taxon>Macrosiphum</taxon>
    </lineage>
</organism>